<dbReference type="CDD" id="cd00092">
    <property type="entry name" value="HTH_CRP"/>
    <property type="match status" value="1"/>
</dbReference>
<dbReference type="SUPFAM" id="SSF51206">
    <property type="entry name" value="cAMP-binding domain-like"/>
    <property type="match status" value="1"/>
</dbReference>
<evidence type="ECO:0000256" key="3">
    <source>
        <dbReference type="ARBA" id="ARBA00023163"/>
    </source>
</evidence>
<evidence type="ECO:0000256" key="1">
    <source>
        <dbReference type="ARBA" id="ARBA00023015"/>
    </source>
</evidence>
<dbReference type="SUPFAM" id="SSF46785">
    <property type="entry name" value="Winged helix' DNA-binding domain"/>
    <property type="match status" value="1"/>
</dbReference>
<gene>
    <name evidence="5" type="primary">btr</name>
    <name evidence="5" type="ORF">GCM10022276_15380</name>
</gene>
<dbReference type="SMART" id="SM00100">
    <property type="entry name" value="cNMP"/>
    <property type="match status" value="1"/>
</dbReference>
<dbReference type="Pfam" id="PF13545">
    <property type="entry name" value="HTH_Crp_2"/>
    <property type="match status" value="1"/>
</dbReference>
<comment type="caution">
    <text evidence="5">The sequence shown here is derived from an EMBL/GenBank/DDBJ whole genome shotgun (WGS) entry which is preliminary data.</text>
</comment>
<dbReference type="RefSeq" id="WP_344699096.1">
    <property type="nucleotide sequence ID" value="NZ_BAABBM010000001.1"/>
</dbReference>
<dbReference type="Pfam" id="PF00027">
    <property type="entry name" value="cNMP_binding"/>
    <property type="match status" value="1"/>
</dbReference>
<dbReference type="PANTHER" id="PTHR24567:SF68">
    <property type="entry name" value="DNA-BINDING TRANSCRIPTIONAL DUAL REGULATOR CRP"/>
    <property type="match status" value="1"/>
</dbReference>
<accession>A0ABP7LD22</accession>
<dbReference type="InterPro" id="IPR014710">
    <property type="entry name" value="RmlC-like_jellyroll"/>
</dbReference>
<dbReference type="SMART" id="SM00419">
    <property type="entry name" value="HTH_CRP"/>
    <property type="match status" value="1"/>
</dbReference>
<reference evidence="6" key="1">
    <citation type="journal article" date="2019" name="Int. J. Syst. Evol. Microbiol.">
        <title>The Global Catalogue of Microorganisms (GCM) 10K type strain sequencing project: providing services to taxonomists for standard genome sequencing and annotation.</title>
        <authorList>
            <consortium name="The Broad Institute Genomics Platform"/>
            <consortium name="The Broad Institute Genome Sequencing Center for Infectious Disease"/>
            <person name="Wu L."/>
            <person name="Ma J."/>
        </authorList>
    </citation>
    <scope>NUCLEOTIDE SEQUENCE [LARGE SCALE GENOMIC DNA]</scope>
    <source>
        <strain evidence="6">JCM 17543</strain>
    </source>
</reference>
<keyword evidence="6" id="KW-1185">Reference proteome</keyword>
<keyword evidence="3" id="KW-0804">Transcription</keyword>
<evidence type="ECO:0000259" key="4">
    <source>
        <dbReference type="PROSITE" id="PS51063"/>
    </source>
</evidence>
<organism evidence="5 6">
    <name type="scientific">Sphingomonas limnosediminicola</name>
    <dbReference type="NCBI Taxonomy" id="940133"/>
    <lineage>
        <taxon>Bacteria</taxon>
        <taxon>Pseudomonadati</taxon>
        <taxon>Pseudomonadota</taxon>
        <taxon>Alphaproteobacteria</taxon>
        <taxon>Sphingomonadales</taxon>
        <taxon>Sphingomonadaceae</taxon>
        <taxon>Sphingomonas</taxon>
    </lineage>
</organism>
<dbReference type="InterPro" id="IPR012318">
    <property type="entry name" value="HTH_CRP"/>
</dbReference>
<dbReference type="CDD" id="cd00038">
    <property type="entry name" value="CAP_ED"/>
    <property type="match status" value="1"/>
</dbReference>
<dbReference type="InterPro" id="IPR000595">
    <property type="entry name" value="cNMP-bd_dom"/>
</dbReference>
<name>A0ABP7LD22_9SPHN</name>
<proteinExistence type="predicted"/>
<dbReference type="EMBL" id="BAABBM010000001">
    <property type="protein sequence ID" value="GAA3897307.1"/>
    <property type="molecule type" value="Genomic_DNA"/>
</dbReference>
<dbReference type="InterPro" id="IPR036388">
    <property type="entry name" value="WH-like_DNA-bd_sf"/>
</dbReference>
<dbReference type="Gene3D" id="2.60.120.10">
    <property type="entry name" value="Jelly Rolls"/>
    <property type="match status" value="1"/>
</dbReference>
<dbReference type="PROSITE" id="PS51063">
    <property type="entry name" value="HTH_CRP_2"/>
    <property type="match status" value="1"/>
</dbReference>
<dbReference type="Proteomes" id="UP001500827">
    <property type="component" value="Unassembled WGS sequence"/>
</dbReference>
<dbReference type="InterPro" id="IPR050397">
    <property type="entry name" value="Env_Response_Regulators"/>
</dbReference>
<dbReference type="InterPro" id="IPR018490">
    <property type="entry name" value="cNMP-bd_dom_sf"/>
</dbReference>
<evidence type="ECO:0000313" key="6">
    <source>
        <dbReference type="Proteomes" id="UP001500827"/>
    </source>
</evidence>
<feature type="domain" description="HTH crp-type" evidence="4">
    <location>
        <begin position="144"/>
        <end position="218"/>
    </location>
</feature>
<dbReference type="Gene3D" id="1.10.10.10">
    <property type="entry name" value="Winged helix-like DNA-binding domain superfamily/Winged helix DNA-binding domain"/>
    <property type="match status" value="1"/>
</dbReference>
<sequence>MKTSVPKLSDFLRLDQLELELVERMTIETRQFRRHDIIRAQGEPAREIFYLAEGWVGACVDIAAGSRQMVKIHLPSDLLGTPSLVLDGAAETLLALNAVTVEVIPASEFAKLFMSVPRLASAMFLAAQKERVMLMDRLTSVARTTAMQRLAAFLVLLHQRLAVINGKAEPAFDLPLSQEELADVLGITPVHANRTVAQLDETGLIERKGRRITIRDLPGLRSLGAVPERRFECDPQWKVTVPGTGWRSARA</sequence>
<keyword evidence="1" id="KW-0805">Transcription regulation</keyword>
<protein>
    <submittedName>
        <fullName evidence="5">Oxygen-responsive transcriptional regulator Btr</fullName>
    </submittedName>
</protein>
<evidence type="ECO:0000256" key="2">
    <source>
        <dbReference type="ARBA" id="ARBA00023125"/>
    </source>
</evidence>
<dbReference type="InterPro" id="IPR036390">
    <property type="entry name" value="WH_DNA-bd_sf"/>
</dbReference>
<dbReference type="PANTHER" id="PTHR24567">
    <property type="entry name" value="CRP FAMILY TRANSCRIPTIONAL REGULATORY PROTEIN"/>
    <property type="match status" value="1"/>
</dbReference>
<evidence type="ECO:0000313" key="5">
    <source>
        <dbReference type="EMBL" id="GAA3897307.1"/>
    </source>
</evidence>
<keyword evidence="2" id="KW-0238">DNA-binding</keyword>